<dbReference type="Gene3D" id="3.40.190.10">
    <property type="entry name" value="Periplasmic binding protein-like II"/>
    <property type="match status" value="2"/>
</dbReference>
<feature type="domain" description="Solute-binding protein family 3/N-terminal" evidence="2">
    <location>
        <begin position="49"/>
        <end position="281"/>
    </location>
</feature>
<sequence>MSKLNETKLNGSVSRRMFVAGAAAVAAVAAAGRPALSADLLAEIKKRGYMRVGAFSIPPESWIDIGSGEWMGIDADFTKAIGKSLGVEVDPVILTHSALAPALQSGRVDTIVGLYRTEERKKVMAYNELPIWYGVDVLIARKDDASIKSFADMKGKVLGTVRGSAQEQEATKLQEKFGAGEIRKYESADPMLMDLKAGRVDAAIWWGFTFDYAVIQNPSYDLKVVEYMPPEYLGSDMLPGTFFVFAQEGTDSLIKAFDTEIKRLVDAGEGKTIMAKYGLTSPAYLTGKM</sequence>
<dbReference type="SUPFAM" id="SSF53850">
    <property type="entry name" value="Periplasmic binding protein-like II"/>
    <property type="match status" value="1"/>
</dbReference>
<evidence type="ECO:0000313" key="3">
    <source>
        <dbReference type="EMBL" id="QEX18759.1"/>
    </source>
</evidence>
<evidence type="ECO:0000256" key="1">
    <source>
        <dbReference type="ARBA" id="ARBA00022729"/>
    </source>
</evidence>
<dbReference type="AlphaFoldDB" id="A0A5J6MN33"/>
<reference evidence="3 4" key="1">
    <citation type="submission" date="2019-08" db="EMBL/GenBank/DDBJ databases">
        <title>Hyperibacter terrae gen. nov., sp. nov. and Hyperibacter viscosus sp. nov., two new members in the family Rhodospirillaceae isolated from the rhizosphere of Hypericum perforatum.</title>
        <authorList>
            <person name="Noviana Z."/>
        </authorList>
    </citation>
    <scope>NUCLEOTIDE SEQUENCE [LARGE SCALE GENOMIC DNA]</scope>
    <source>
        <strain evidence="3 4">R5913</strain>
    </source>
</reference>
<accession>A0A5J6MN33</accession>
<organism evidence="3 4">
    <name type="scientific">Hypericibacter terrae</name>
    <dbReference type="NCBI Taxonomy" id="2602015"/>
    <lineage>
        <taxon>Bacteria</taxon>
        <taxon>Pseudomonadati</taxon>
        <taxon>Pseudomonadota</taxon>
        <taxon>Alphaproteobacteria</taxon>
        <taxon>Rhodospirillales</taxon>
        <taxon>Dongiaceae</taxon>
        <taxon>Hypericibacter</taxon>
    </lineage>
</organism>
<name>A0A5J6MN33_9PROT</name>
<dbReference type="InterPro" id="IPR006311">
    <property type="entry name" value="TAT_signal"/>
</dbReference>
<dbReference type="PROSITE" id="PS51318">
    <property type="entry name" value="TAT"/>
    <property type="match status" value="1"/>
</dbReference>
<protein>
    <recommendedName>
        <fullName evidence="2">Solute-binding protein family 3/N-terminal domain-containing protein</fullName>
    </recommendedName>
</protein>
<dbReference type="Pfam" id="PF00497">
    <property type="entry name" value="SBP_bac_3"/>
    <property type="match status" value="1"/>
</dbReference>
<keyword evidence="1" id="KW-0732">Signal</keyword>
<dbReference type="EMBL" id="CP042906">
    <property type="protein sequence ID" value="QEX18759.1"/>
    <property type="molecule type" value="Genomic_DNA"/>
</dbReference>
<gene>
    <name evidence="3" type="ORF">FRZ44_40690</name>
</gene>
<dbReference type="PANTHER" id="PTHR35936">
    <property type="entry name" value="MEMBRANE-BOUND LYTIC MUREIN TRANSGLYCOSYLASE F"/>
    <property type="match status" value="1"/>
</dbReference>
<dbReference type="SMART" id="SM00062">
    <property type="entry name" value="PBPb"/>
    <property type="match status" value="1"/>
</dbReference>
<keyword evidence="4" id="KW-1185">Reference proteome</keyword>
<proteinExistence type="predicted"/>
<dbReference type="OrthoDB" id="9807134at2"/>
<evidence type="ECO:0000313" key="4">
    <source>
        <dbReference type="Proteomes" id="UP000326202"/>
    </source>
</evidence>
<evidence type="ECO:0000259" key="2">
    <source>
        <dbReference type="SMART" id="SM00062"/>
    </source>
</evidence>
<dbReference type="InterPro" id="IPR001638">
    <property type="entry name" value="Solute-binding_3/MltF_N"/>
</dbReference>
<dbReference type="PANTHER" id="PTHR35936:SF17">
    <property type="entry name" value="ARGININE-BINDING EXTRACELLULAR PROTEIN ARTP"/>
    <property type="match status" value="1"/>
</dbReference>
<dbReference type="KEGG" id="htq:FRZ44_40690"/>
<dbReference type="CDD" id="cd13530">
    <property type="entry name" value="PBP2_peptides_like"/>
    <property type="match status" value="1"/>
</dbReference>
<dbReference type="RefSeq" id="WP_151178885.1">
    <property type="nucleotide sequence ID" value="NZ_CP042906.1"/>
</dbReference>
<dbReference type="Proteomes" id="UP000326202">
    <property type="component" value="Chromosome"/>
</dbReference>